<evidence type="ECO:0000313" key="2">
    <source>
        <dbReference type="EMBL" id="CAH1437850.1"/>
    </source>
</evidence>
<keyword evidence="3" id="KW-1185">Reference proteome</keyword>
<dbReference type="Gene3D" id="3.40.50.1000">
    <property type="entry name" value="HAD superfamily/HAD-like"/>
    <property type="match status" value="1"/>
</dbReference>
<dbReference type="InterPro" id="IPR036412">
    <property type="entry name" value="HAD-like_sf"/>
</dbReference>
<dbReference type="SUPFAM" id="SSF56784">
    <property type="entry name" value="HAD-like"/>
    <property type="match status" value="1"/>
</dbReference>
<comment type="caution">
    <text evidence="2">The sequence shown here is derived from an EMBL/GenBank/DDBJ whole genome shotgun (WGS) entry which is preliminary data.</text>
</comment>
<dbReference type="GO" id="GO:0005388">
    <property type="term" value="F:P-type calcium transporter activity"/>
    <property type="evidence" value="ECO:0007669"/>
    <property type="project" value="TreeGrafter"/>
</dbReference>
<keyword evidence="1" id="KW-0460">Magnesium</keyword>
<dbReference type="Proteomes" id="UP001157418">
    <property type="component" value="Unassembled WGS sequence"/>
</dbReference>
<evidence type="ECO:0000313" key="3">
    <source>
        <dbReference type="Proteomes" id="UP001157418"/>
    </source>
</evidence>
<name>A0AAU9NJE0_9ASTR</name>
<dbReference type="PANTHER" id="PTHR24093">
    <property type="entry name" value="CATION TRANSPORTING ATPASE"/>
    <property type="match status" value="1"/>
</dbReference>
<dbReference type="EMBL" id="CAKMRJ010004445">
    <property type="protein sequence ID" value="CAH1437850.1"/>
    <property type="molecule type" value="Genomic_DNA"/>
</dbReference>
<dbReference type="InterPro" id="IPR023214">
    <property type="entry name" value="HAD_sf"/>
</dbReference>
<dbReference type="GO" id="GO:0005886">
    <property type="term" value="C:plasma membrane"/>
    <property type="evidence" value="ECO:0007669"/>
    <property type="project" value="TreeGrafter"/>
</dbReference>
<proteinExistence type="predicted"/>
<reference evidence="2 3" key="1">
    <citation type="submission" date="2022-01" db="EMBL/GenBank/DDBJ databases">
        <authorList>
            <person name="Xiong W."/>
            <person name="Schranz E."/>
        </authorList>
    </citation>
    <scope>NUCLEOTIDE SEQUENCE [LARGE SCALE GENOMIC DNA]</scope>
</reference>
<accession>A0AAU9NJE0</accession>
<evidence type="ECO:0000256" key="1">
    <source>
        <dbReference type="ARBA" id="ARBA00022842"/>
    </source>
</evidence>
<sequence>MSPTEGPRLPTSPTKDAVISLASLSLSRDRHQNEMETLISNYRVFEMPTTRIRLGQGIQVVARSSPTDKLKIVEHLRGLSEVVAVTDDGTNDAPALHESDIGFAMGIAGTEGTSRITGVCLILHSLIIEVHLRTLQERAHLNIRKELYVGALCIV</sequence>
<protein>
    <submittedName>
        <fullName evidence="2">Uncharacterized protein</fullName>
    </submittedName>
</protein>
<dbReference type="AlphaFoldDB" id="A0AAU9NJE0"/>
<dbReference type="PANTHER" id="PTHR24093:SF532">
    <property type="entry name" value="CALCIUM-TRANSPORTING ATPASE"/>
    <property type="match status" value="1"/>
</dbReference>
<gene>
    <name evidence="2" type="ORF">LVIROSA_LOCUS24143</name>
</gene>
<organism evidence="2 3">
    <name type="scientific">Lactuca virosa</name>
    <dbReference type="NCBI Taxonomy" id="75947"/>
    <lineage>
        <taxon>Eukaryota</taxon>
        <taxon>Viridiplantae</taxon>
        <taxon>Streptophyta</taxon>
        <taxon>Embryophyta</taxon>
        <taxon>Tracheophyta</taxon>
        <taxon>Spermatophyta</taxon>
        <taxon>Magnoliopsida</taxon>
        <taxon>eudicotyledons</taxon>
        <taxon>Gunneridae</taxon>
        <taxon>Pentapetalae</taxon>
        <taxon>asterids</taxon>
        <taxon>campanulids</taxon>
        <taxon>Asterales</taxon>
        <taxon>Asteraceae</taxon>
        <taxon>Cichorioideae</taxon>
        <taxon>Cichorieae</taxon>
        <taxon>Lactucinae</taxon>
        <taxon>Lactuca</taxon>
    </lineage>
</organism>